<sequence>MDFRVKTIENIRNGNEMNTSKYKINKTSSNVYKIIIFVLLFSIFLARG</sequence>
<dbReference type="Proteomes" id="UP000012089">
    <property type="component" value="Unassembled WGS sequence"/>
</dbReference>
<evidence type="ECO:0000313" key="2">
    <source>
        <dbReference type="EMBL" id="EMM95465.1"/>
    </source>
</evidence>
<dbReference type="AlphaFoldDB" id="M6HEF3"/>
<comment type="caution">
    <text evidence="2">The sequence shown here is derived from an EMBL/GenBank/DDBJ whole genome shotgun (WGS) entry which is preliminary data.</text>
</comment>
<proteinExistence type="predicted"/>
<name>M6HEF3_LEPIR</name>
<gene>
    <name evidence="2" type="ORF">LEP1GSC158_0718</name>
</gene>
<protein>
    <submittedName>
        <fullName evidence="2">Uncharacterized protein</fullName>
    </submittedName>
</protein>
<feature type="transmembrane region" description="Helical" evidence="1">
    <location>
        <begin position="30"/>
        <end position="46"/>
    </location>
</feature>
<evidence type="ECO:0000256" key="1">
    <source>
        <dbReference type="SAM" id="Phobius"/>
    </source>
</evidence>
<organism evidence="2 3">
    <name type="scientific">Leptospira interrogans serovar Zanoni str. LT2156</name>
    <dbReference type="NCBI Taxonomy" id="1001601"/>
    <lineage>
        <taxon>Bacteria</taxon>
        <taxon>Pseudomonadati</taxon>
        <taxon>Spirochaetota</taxon>
        <taxon>Spirochaetia</taxon>
        <taxon>Leptospirales</taxon>
        <taxon>Leptospiraceae</taxon>
        <taxon>Leptospira</taxon>
    </lineage>
</organism>
<accession>M6HEF3</accession>
<keyword evidence="1" id="KW-1133">Transmembrane helix</keyword>
<keyword evidence="1" id="KW-0812">Transmembrane</keyword>
<reference evidence="2 3" key="1">
    <citation type="submission" date="2013-01" db="EMBL/GenBank/DDBJ databases">
        <authorList>
            <person name="Harkins D.M."/>
            <person name="Durkin A.S."/>
            <person name="Brinkac L.M."/>
            <person name="Haft D.H."/>
            <person name="Selengut J.D."/>
            <person name="Sanka R."/>
            <person name="DePew J."/>
            <person name="Purushe J."/>
            <person name="Tulsiani S.M."/>
            <person name="Graham G.C."/>
            <person name="Burns M.-A."/>
            <person name="Dohnt M.F."/>
            <person name="Smythe L.D."/>
            <person name="McKay D.B."/>
            <person name="Craig S.B."/>
            <person name="Vinetz J.M."/>
            <person name="Sutton G.G."/>
            <person name="Nierman W.C."/>
            <person name="Fouts D.E."/>
        </authorList>
    </citation>
    <scope>NUCLEOTIDE SEQUENCE [LARGE SCALE GENOMIC DNA]</scope>
    <source>
        <strain evidence="2 3">LT2156</strain>
    </source>
</reference>
<keyword evidence="1" id="KW-0472">Membrane</keyword>
<dbReference type="EMBL" id="AFMF02000031">
    <property type="protein sequence ID" value="EMM95465.1"/>
    <property type="molecule type" value="Genomic_DNA"/>
</dbReference>
<evidence type="ECO:0000313" key="3">
    <source>
        <dbReference type="Proteomes" id="UP000012089"/>
    </source>
</evidence>